<feature type="site" description="Transition state stabilizer" evidence="16">
    <location>
        <position position="72"/>
    </location>
</feature>
<evidence type="ECO:0000256" key="6">
    <source>
        <dbReference type="ARBA" id="ARBA00022559"/>
    </source>
</evidence>
<feature type="domain" description="Plant heme peroxidase family profile" evidence="20">
    <location>
        <begin position="31"/>
        <end position="334"/>
    </location>
</feature>
<dbReference type="Gene3D" id="1.10.520.10">
    <property type="match status" value="1"/>
</dbReference>
<evidence type="ECO:0000256" key="13">
    <source>
        <dbReference type="ARBA" id="ARBA00023157"/>
    </source>
</evidence>
<feature type="binding site" evidence="15">
    <location>
        <position position="198"/>
    </location>
    <ligand>
        <name>Ca(2+)</name>
        <dbReference type="ChEBI" id="CHEBI:29108"/>
        <label>2</label>
    </ligand>
</feature>
<evidence type="ECO:0000256" key="7">
    <source>
        <dbReference type="ARBA" id="ARBA00022617"/>
    </source>
</evidence>
<dbReference type="GO" id="GO:0020037">
    <property type="term" value="F:heme binding"/>
    <property type="evidence" value="ECO:0007669"/>
    <property type="project" value="InterPro"/>
</dbReference>
<feature type="disulfide bond" evidence="17">
    <location>
        <begin position="127"/>
        <end position="330"/>
    </location>
</feature>
<feature type="disulfide bond" evidence="17">
    <location>
        <begin position="78"/>
        <end position="83"/>
    </location>
</feature>
<keyword evidence="8 15" id="KW-0479">Metal-binding</keyword>
<dbReference type="EC" id="1.11.1.7" evidence="4"/>
<evidence type="ECO:0000256" key="4">
    <source>
        <dbReference type="ARBA" id="ARBA00012313"/>
    </source>
</evidence>
<evidence type="ECO:0000256" key="2">
    <source>
        <dbReference type="ARBA" id="ARBA00002322"/>
    </source>
</evidence>
<feature type="region of interest" description="Disordered" evidence="18">
    <location>
        <begin position="347"/>
        <end position="382"/>
    </location>
</feature>
<dbReference type="PRINTS" id="PR00458">
    <property type="entry name" value="PEROXIDASE"/>
</dbReference>
<dbReference type="GO" id="GO:0042744">
    <property type="term" value="P:hydrogen peroxide catabolic process"/>
    <property type="evidence" value="ECO:0007669"/>
    <property type="project" value="InterPro"/>
</dbReference>
<dbReference type="Proteomes" id="UP000541444">
    <property type="component" value="Unassembled WGS sequence"/>
</dbReference>
<protein>
    <recommendedName>
        <fullName evidence="4">peroxidase</fullName>
        <ecNumber evidence="4">1.11.1.7</ecNumber>
    </recommendedName>
</protein>
<keyword evidence="6" id="KW-0575">Peroxidase</keyword>
<evidence type="ECO:0000256" key="17">
    <source>
        <dbReference type="PIRSR" id="PIRSR600823-5"/>
    </source>
</evidence>
<feature type="binding site" evidence="15">
    <location>
        <position position="77"/>
    </location>
    <ligand>
        <name>Ca(2+)</name>
        <dbReference type="ChEBI" id="CHEBI:29108"/>
        <label>1</label>
    </ligand>
</feature>
<dbReference type="PRINTS" id="PR00461">
    <property type="entry name" value="PLPEROXIDASE"/>
</dbReference>
<evidence type="ECO:0000256" key="9">
    <source>
        <dbReference type="ARBA" id="ARBA00022729"/>
    </source>
</evidence>
<feature type="binding site" evidence="15">
    <location>
        <position position="84"/>
    </location>
    <ligand>
        <name>Ca(2+)</name>
        <dbReference type="ChEBI" id="CHEBI:29108"/>
        <label>1</label>
    </ligand>
</feature>
<keyword evidence="10 15" id="KW-0106">Calcium</keyword>
<feature type="binding site" evidence="15">
    <location>
        <position position="95"/>
    </location>
    <ligand>
        <name>Ca(2+)</name>
        <dbReference type="ChEBI" id="CHEBI:29108"/>
        <label>1</label>
    </ligand>
</feature>
<feature type="signal peptide" evidence="19">
    <location>
        <begin position="1"/>
        <end position="23"/>
    </location>
</feature>
<keyword evidence="7" id="KW-0349">Heme</keyword>
<keyword evidence="13 17" id="KW-1015">Disulfide bond</keyword>
<evidence type="ECO:0000256" key="11">
    <source>
        <dbReference type="ARBA" id="ARBA00023002"/>
    </source>
</evidence>
<dbReference type="InterPro" id="IPR010255">
    <property type="entry name" value="Haem_peroxidase_sf"/>
</dbReference>
<comment type="caution">
    <text evidence="21">The sequence shown here is derived from an EMBL/GenBank/DDBJ whole genome shotgun (WGS) entry which is preliminary data.</text>
</comment>
<comment type="cofactor">
    <cofactor evidence="15">
        <name>Ca(2+)</name>
        <dbReference type="ChEBI" id="CHEBI:29108"/>
    </cofactor>
    <text evidence="15">Binds 2 calcium ions per subunit.</text>
</comment>
<dbReference type="PANTHER" id="PTHR31517:SF59">
    <property type="entry name" value="PEROXIDASE"/>
    <property type="match status" value="1"/>
</dbReference>
<keyword evidence="9 19" id="KW-0732">Signal</keyword>
<dbReference type="CDD" id="cd00303">
    <property type="entry name" value="retropepsin_like"/>
    <property type="match status" value="1"/>
</dbReference>
<dbReference type="FunFam" id="1.10.420.10:FF:000007">
    <property type="entry name" value="Peroxidase"/>
    <property type="match status" value="1"/>
</dbReference>
<evidence type="ECO:0000256" key="1">
    <source>
        <dbReference type="ARBA" id="ARBA00000189"/>
    </source>
</evidence>
<dbReference type="CDD" id="cd00693">
    <property type="entry name" value="secretory_peroxidase"/>
    <property type="match status" value="1"/>
</dbReference>
<dbReference type="InterPro" id="IPR000823">
    <property type="entry name" value="Peroxidase_pln"/>
</dbReference>
<dbReference type="InterPro" id="IPR002016">
    <property type="entry name" value="Haem_peroxidase"/>
</dbReference>
<dbReference type="Pfam" id="PF00141">
    <property type="entry name" value="peroxidase"/>
    <property type="match status" value="1"/>
</dbReference>
<evidence type="ECO:0000256" key="14">
    <source>
        <dbReference type="PIRSR" id="PIRSR600823-2"/>
    </source>
</evidence>
<keyword evidence="5" id="KW-0964">Secreted</keyword>
<dbReference type="PROSITE" id="PS50873">
    <property type="entry name" value="PEROXIDASE_4"/>
    <property type="match status" value="1"/>
</dbReference>
<keyword evidence="12 15" id="KW-0408">Iron</keyword>
<feature type="binding site" evidence="15">
    <location>
        <position position="254"/>
    </location>
    <ligand>
        <name>Ca(2+)</name>
        <dbReference type="ChEBI" id="CHEBI:29108"/>
        <label>2</label>
    </ligand>
</feature>
<evidence type="ECO:0000256" key="10">
    <source>
        <dbReference type="ARBA" id="ARBA00022837"/>
    </source>
</evidence>
<keyword evidence="22" id="KW-1185">Reference proteome</keyword>
<evidence type="ECO:0000256" key="19">
    <source>
        <dbReference type="SAM" id="SignalP"/>
    </source>
</evidence>
<evidence type="ECO:0000256" key="16">
    <source>
        <dbReference type="PIRSR" id="PIRSR600823-4"/>
    </source>
</evidence>
<feature type="disulfide bond" evidence="17">
    <location>
        <begin position="204"/>
        <end position="236"/>
    </location>
</feature>
<reference evidence="21 22" key="1">
    <citation type="journal article" date="2020" name="IScience">
        <title>Genome Sequencing of the Endangered Kingdonia uniflora (Circaeasteraceae, Ranunculales) Reveals Potential Mechanisms of Evolutionary Specialization.</title>
        <authorList>
            <person name="Sun Y."/>
            <person name="Deng T."/>
            <person name="Zhang A."/>
            <person name="Moore M.J."/>
            <person name="Landis J.B."/>
            <person name="Lin N."/>
            <person name="Zhang H."/>
            <person name="Zhang X."/>
            <person name="Huang J."/>
            <person name="Zhang X."/>
            <person name="Sun H."/>
            <person name="Wang H."/>
        </authorList>
    </citation>
    <scope>NUCLEOTIDE SEQUENCE [LARGE SCALE GENOMIC DNA]</scope>
    <source>
        <strain evidence="21">TB1705</strain>
        <tissue evidence="21">Leaf</tissue>
    </source>
</reference>
<feature type="binding site" evidence="14">
    <location>
        <position position="167"/>
    </location>
    <ligand>
        <name>substrate</name>
    </ligand>
</feature>
<comment type="catalytic activity">
    <reaction evidence="1">
        <text>2 a phenolic donor + H2O2 = 2 a phenolic radical donor + 2 H2O</text>
        <dbReference type="Rhea" id="RHEA:56136"/>
        <dbReference type="ChEBI" id="CHEBI:15377"/>
        <dbReference type="ChEBI" id="CHEBI:16240"/>
        <dbReference type="ChEBI" id="CHEBI:139520"/>
        <dbReference type="ChEBI" id="CHEBI:139521"/>
        <dbReference type="EC" id="1.11.1.7"/>
    </reaction>
</comment>
<organism evidence="21 22">
    <name type="scientific">Kingdonia uniflora</name>
    <dbReference type="NCBI Taxonomy" id="39325"/>
    <lineage>
        <taxon>Eukaryota</taxon>
        <taxon>Viridiplantae</taxon>
        <taxon>Streptophyta</taxon>
        <taxon>Embryophyta</taxon>
        <taxon>Tracheophyta</taxon>
        <taxon>Spermatophyta</taxon>
        <taxon>Magnoliopsida</taxon>
        <taxon>Ranunculales</taxon>
        <taxon>Circaeasteraceae</taxon>
        <taxon>Kingdonia</taxon>
    </lineage>
</organism>
<feature type="disulfide bond" evidence="17">
    <location>
        <begin position="45"/>
        <end position="121"/>
    </location>
</feature>
<evidence type="ECO:0000313" key="22">
    <source>
        <dbReference type="Proteomes" id="UP000541444"/>
    </source>
</evidence>
<proteinExistence type="inferred from homology"/>
<feature type="chain" id="PRO_5029764926" description="peroxidase" evidence="19">
    <location>
        <begin position="24"/>
        <end position="700"/>
    </location>
</feature>
<evidence type="ECO:0000256" key="18">
    <source>
        <dbReference type="SAM" id="MobiDB-lite"/>
    </source>
</evidence>
<sequence>MGEFGCGFVLALTLCAYLSFVDGAITLPSSHLKRHFYRVNGTKGCPDVERYVTHQVELFWKKDSSITPKLLRLLYSDCFVTGCDASILLDGTKSEKTAPQNVGLGAFVLIDKIKIVVEDRCPGVVSCADILNLATRDAVHLAGAPSYPVLLGRRDGMGSNAGAVVLPSPSISWESSLAYFQSKGLDVLDMTTLLGAHTLGSTRCRYIRDRLYDFNGTKKPDPNMALSFVKKMMKKCPPKTKKGQSDPLVLLNPDTGAKNVFSNSYYSRVLSNKAVLNIDQQLLLGSDTNTITTEFFQGFEDFRKSWTLSMNRMGSIGVLTGTSGEIRRDCRFINTKLGPREATNKAISRGFHNEPQASIHLGKEDQSDISRGPRLSKRQDDELGLKSRIPACERLSEGTGTHNPRPARQITQALGQYVTQEHMDKHIKELIESQALSNKDDFTRLLEYIFKYGRMHEYIVDLEGNNNGSYKMQVEVVQVEDHNNMIEIHMYHNNMIEIHQINNSTRFKRRRLTKCCDLTAQDKEVQLLPESSNRRVGISFEDYDISHVKFPHHDALVIMLKMKKFVMHTVMINTDSGIKILFQSTIEQIGLADQVIPSDIDISGFNGSKEERVGKIILPITARHAIIDVVFYIINAKSNYFGIMGHNWIHNMKTIASTYYQELRFNHNNGIYEIKGSQKLSRAYENIVSAILDTSIRFIA</sequence>
<dbReference type="InterPro" id="IPR019793">
    <property type="entry name" value="Peroxidases_heam-ligand_BS"/>
</dbReference>
<dbReference type="EMBL" id="JACGCM010001055">
    <property type="protein sequence ID" value="KAF6162252.1"/>
    <property type="molecule type" value="Genomic_DNA"/>
</dbReference>
<evidence type="ECO:0000259" key="20">
    <source>
        <dbReference type="PROSITE" id="PS50873"/>
    </source>
</evidence>
<evidence type="ECO:0000256" key="8">
    <source>
        <dbReference type="ARBA" id="ARBA00022723"/>
    </source>
</evidence>
<dbReference type="OrthoDB" id="2113341at2759"/>
<dbReference type="AlphaFoldDB" id="A0A7J7N5D5"/>
<dbReference type="PANTHER" id="PTHR31517">
    <property type="match status" value="1"/>
</dbReference>
<comment type="similarity">
    <text evidence="3">Belongs to the peroxidase family. Ascorbate peroxidase subfamily.</text>
</comment>
<dbReference type="InterPro" id="IPR033905">
    <property type="entry name" value="Secretory_peroxidase"/>
</dbReference>
<evidence type="ECO:0000256" key="12">
    <source>
        <dbReference type="ARBA" id="ARBA00023004"/>
    </source>
</evidence>
<evidence type="ECO:0000256" key="15">
    <source>
        <dbReference type="PIRSR" id="PIRSR600823-3"/>
    </source>
</evidence>
<evidence type="ECO:0000256" key="5">
    <source>
        <dbReference type="ARBA" id="ARBA00022525"/>
    </source>
</evidence>
<gene>
    <name evidence="21" type="ORF">GIB67_008381</name>
</gene>
<comment type="cofactor">
    <cofactor evidence="15">
        <name>heme b</name>
        <dbReference type="ChEBI" id="CHEBI:60344"/>
    </cofactor>
    <text evidence="15">Binds 1 heme b (iron(II)-protoporphyrin IX) group per subunit.</text>
</comment>
<dbReference type="Gene3D" id="1.10.420.10">
    <property type="entry name" value="Peroxidase, domain 2"/>
    <property type="match status" value="1"/>
</dbReference>
<feature type="binding site" description="axial binding residue" evidence="15">
    <location>
        <position position="197"/>
    </location>
    <ligand>
        <name>heme b</name>
        <dbReference type="ChEBI" id="CHEBI:60344"/>
    </ligand>
    <ligandPart>
        <name>Fe</name>
        <dbReference type="ChEBI" id="CHEBI:18248"/>
    </ligandPart>
</feature>
<feature type="binding site" evidence="15">
    <location>
        <position position="82"/>
    </location>
    <ligand>
        <name>Ca(2+)</name>
        <dbReference type="ChEBI" id="CHEBI:29108"/>
        <label>1</label>
    </ligand>
</feature>
<dbReference type="GO" id="GO:0006979">
    <property type="term" value="P:response to oxidative stress"/>
    <property type="evidence" value="ECO:0007669"/>
    <property type="project" value="InterPro"/>
</dbReference>
<comment type="function">
    <text evidence="2">Removal of H(2)O(2), oxidation of toxic reductants, biosynthesis and degradation of lignin, suberization, auxin catabolism, response to environmental stresses such as wounding, pathogen attack and oxidative stress. These functions might be dependent on each isozyme/isoform in each plant tissue.</text>
</comment>
<accession>A0A7J7N5D5</accession>
<evidence type="ECO:0000313" key="21">
    <source>
        <dbReference type="EMBL" id="KAF6162252.1"/>
    </source>
</evidence>
<name>A0A7J7N5D5_9MAGN</name>
<dbReference type="GO" id="GO:0140825">
    <property type="term" value="F:lactoperoxidase activity"/>
    <property type="evidence" value="ECO:0007669"/>
    <property type="project" value="UniProtKB-EC"/>
</dbReference>
<dbReference type="SUPFAM" id="SSF48113">
    <property type="entry name" value="Heme-dependent peroxidases"/>
    <property type="match status" value="1"/>
</dbReference>
<feature type="binding site" evidence="15">
    <location>
        <position position="80"/>
    </location>
    <ligand>
        <name>Ca(2+)</name>
        <dbReference type="ChEBI" id="CHEBI:29108"/>
        <label>1</label>
    </ligand>
</feature>
<evidence type="ECO:0000256" key="3">
    <source>
        <dbReference type="ARBA" id="ARBA00006873"/>
    </source>
</evidence>
<keyword evidence="11" id="KW-0560">Oxidoreductase</keyword>
<dbReference type="GO" id="GO:0046872">
    <property type="term" value="F:metal ion binding"/>
    <property type="evidence" value="ECO:0007669"/>
    <property type="project" value="UniProtKB-KW"/>
</dbReference>
<feature type="binding site" evidence="15">
    <location>
        <position position="86"/>
    </location>
    <ligand>
        <name>Ca(2+)</name>
        <dbReference type="ChEBI" id="CHEBI:29108"/>
        <label>1</label>
    </ligand>
</feature>
<dbReference type="PROSITE" id="PS00435">
    <property type="entry name" value="PEROXIDASE_1"/>
    <property type="match status" value="1"/>
</dbReference>